<gene>
    <name evidence="3" type="ORF">EDB81DRAFT_653561</name>
</gene>
<feature type="transmembrane region" description="Helical" evidence="1">
    <location>
        <begin position="409"/>
        <end position="428"/>
    </location>
</feature>
<keyword evidence="4" id="KW-1185">Reference proteome</keyword>
<feature type="transmembrane region" description="Helical" evidence="1">
    <location>
        <begin position="369"/>
        <end position="389"/>
    </location>
</feature>
<evidence type="ECO:0000313" key="4">
    <source>
        <dbReference type="Proteomes" id="UP000738349"/>
    </source>
</evidence>
<keyword evidence="1" id="KW-0812">Transmembrane</keyword>
<dbReference type="Proteomes" id="UP000738349">
    <property type="component" value="Unassembled WGS sequence"/>
</dbReference>
<evidence type="ECO:0000313" key="3">
    <source>
        <dbReference type="EMBL" id="KAH7142071.1"/>
    </source>
</evidence>
<comment type="caution">
    <text evidence="3">The sequence shown here is derived from an EMBL/GenBank/DDBJ whole genome shotgun (WGS) entry which is preliminary data.</text>
</comment>
<accession>A0A9P9EPX9</accession>
<name>A0A9P9EPX9_9HYPO</name>
<dbReference type="InterPro" id="IPR058257">
    <property type="entry name" value="CorA-like_dom"/>
</dbReference>
<dbReference type="Gene3D" id="1.20.58.340">
    <property type="entry name" value="Magnesium transport protein CorA, transmembrane region"/>
    <property type="match status" value="1"/>
</dbReference>
<keyword evidence="1" id="KW-0472">Membrane</keyword>
<evidence type="ECO:0000256" key="1">
    <source>
        <dbReference type="SAM" id="Phobius"/>
    </source>
</evidence>
<protein>
    <recommendedName>
        <fullName evidence="2">CorA-like transporter domain-containing protein</fullName>
    </recommendedName>
</protein>
<sequence>MRSTAIWPRQGQHNDVHMVDVSQDLAENKKHLFSPPYGPVEISVAEVTPQEPAYAWSTLPVTLDGMLSLLCTLDVFSHIHRYLKAFGRKNFPQDEGFAGFDSATTFNSHEQWESIESCYLLKYVGKKEDATPGGIPWSIRHALIYQKVNIKTKQSSHILARLPEQVKQQLADAIKKNCSKSEFAQDWTHLHAVCFGCVEHDLRNMVNYLDEEITKVFDRVIMSGVEPTKLNEFDSVLSSTRDLKTLQFLSDQARRLLNAIELNAKTIECLQTDVCSLKAISSFDEGGHATLDVFSENLKKAQQEHHFSLRNASAVLDRATATSQHLRDTISLRNGEISKLNAETENQNTLAIAQLADQSARETNVVKTLTVLALVFVPASFVADFLQMGFISVAQEQPMRWAATSDLKIYATLAIPLIGVTMLIYGCVEMMQRSRKRNGSKIGHPKGAGLVQISTSYCSAP</sequence>
<proteinExistence type="predicted"/>
<evidence type="ECO:0000259" key="2">
    <source>
        <dbReference type="Pfam" id="PF26616"/>
    </source>
</evidence>
<feature type="domain" description="CorA-like transporter" evidence="2">
    <location>
        <begin position="57"/>
        <end position="217"/>
    </location>
</feature>
<dbReference type="OrthoDB" id="5392974at2759"/>
<organism evidence="3 4">
    <name type="scientific">Dactylonectria macrodidyma</name>
    <dbReference type="NCBI Taxonomy" id="307937"/>
    <lineage>
        <taxon>Eukaryota</taxon>
        <taxon>Fungi</taxon>
        <taxon>Dikarya</taxon>
        <taxon>Ascomycota</taxon>
        <taxon>Pezizomycotina</taxon>
        <taxon>Sordariomycetes</taxon>
        <taxon>Hypocreomycetidae</taxon>
        <taxon>Hypocreales</taxon>
        <taxon>Nectriaceae</taxon>
        <taxon>Dactylonectria</taxon>
    </lineage>
</organism>
<reference evidence="3" key="1">
    <citation type="journal article" date="2021" name="Nat. Commun.">
        <title>Genetic determinants of endophytism in the Arabidopsis root mycobiome.</title>
        <authorList>
            <person name="Mesny F."/>
            <person name="Miyauchi S."/>
            <person name="Thiergart T."/>
            <person name="Pickel B."/>
            <person name="Atanasova L."/>
            <person name="Karlsson M."/>
            <person name="Huettel B."/>
            <person name="Barry K.W."/>
            <person name="Haridas S."/>
            <person name="Chen C."/>
            <person name="Bauer D."/>
            <person name="Andreopoulos W."/>
            <person name="Pangilinan J."/>
            <person name="LaButti K."/>
            <person name="Riley R."/>
            <person name="Lipzen A."/>
            <person name="Clum A."/>
            <person name="Drula E."/>
            <person name="Henrissat B."/>
            <person name="Kohler A."/>
            <person name="Grigoriev I.V."/>
            <person name="Martin F.M."/>
            <person name="Hacquard S."/>
        </authorList>
    </citation>
    <scope>NUCLEOTIDE SEQUENCE</scope>
    <source>
        <strain evidence="3">MPI-CAGE-AT-0147</strain>
    </source>
</reference>
<keyword evidence="1" id="KW-1133">Transmembrane helix</keyword>
<dbReference type="AlphaFoldDB" id="A0A9P9EPX9"/>
<dbReference type="EMBL" id="JAGMUV010000010">
    <property type="protein sequence ID" value="KAH7142071.1"/>
    <property type="molecule type" value="Genomic_DNA"/>
</dbReference>
<dbReference type="Pfam" id="PF26616">
    <property type="entry name" value="CorA-like"/>
    <property type="match status" value="1"/>
</dbReference>